<organism evidence="1 2">
    <name type="scientific">Archangium minus</name>
    <dbReference type="NCBI Taxonomy" id="83450"/>
    <lineage>
        <taxon>Bacteria</taxon>
        <taxon>Pseudomonadati</taxon>
        <taxon>Myxococcota</taxon>
        <taxon>Myxococcia</taxon>
        <taxon>Myxococcales</taxon>
        <taxon>Cystobacterineae</taxon>
        <taxon>Archangiaceae</taxon>
        <taxon>Archangium</taxon>
    </lineage>
</organism>
<dbReference type="Gene3D" id="1.25.10.90">
    <property type="match status" value="1"/>
</dbReference>
<protein>
    <submittedName>
        <fullName evidence="1">DNA alkylation repair protein</fullName>
    </submittedName>
</protein>
<reference evidence="1 2" key="1">
    <citation type="submission" date="2019-08" db="EMBL/GenBank/DDBJ databases">
        <title>Archangium and Cystobacter genomes.</title>
        <authorList>
            <person name="Chen I.-C.K."/>
            <person name="Wielgoss S."/>
        </authorList>
    </citation>
    <scope>NUCLEOTIDE SEQUENCE [LARGE SCALE GENOMIC DNA]</scope>
    <source>
        <strain evidence="1 2">Cbm 6</strain>
    </source>
</reference>
<dbReference type="RefSeq" id="WP_395819148.1">
    <property type="nucleotide sequence ID" value="NZ_CP043494.1"/>
</dbReference>
<dbReference type="PANTHER" id="PTHR34070:SF1">
    <property type="entry name" value="DNA ALKYLATION REPAIR PROTEIN"/>
    <property type="match status" value="1"/>
</dbReference>
<dbReference type="Proteomes" id="UP001611383">
    <property type="component" value="Chromosome"/>
</dbReference>
<proteinExistence type="predicted"/>
<accession>A0ABY9WN98</accession>
<dbReference type="Pfam" id="PF08713">
    <property type="entry name" value="DNA_alkylation"/>
    <property type="match status" value="1"/>
</dbReference>
<sequence length="247" mass="28398">MNTPSAKIVQDELARAADPEKAAFFPKFFKTGPGGYAEGDVFLGVTVPEQRRIARRYKNLSLEQVRELLRSKVHEHRFTGFVILVEQFERADEAGRGLLFAFCREHLAGMNNWDLVDTVAPRLMGEYLLEHPEHVPLLYDFARSPVLWERRIAIMATFAFIRAEDFTHTLKLAELLLHDEHDLIHKAVGWMLREVGNRNMAAEETFLDRHAGEMPRTMLRYAIEKFPPAKRKHYMTRSPSPSGRGPG</sequence>
<evidence type="ECO:0000313" key="1">
    <source>
        <dbReference type="EMBL" id="WNG45078.1"/>
    </source>
</evidence>
<evidence type="ECO:0000313" key="2">
    <source>
        <dbReference type="Proteomes" id="UP001611383"/>
    </source>
</evidence>
<name>A0ABY9WN98_9BACT</name>
<dbReference type="PANTHER" id="PTHR34070">
    <property type="entry name" value="ARMADILLO-TYPE FOLD"/>
    <property type="match status" value="1"/>
</dbReference>
<dbReference type="CDD" id="cd06561">
    <property type="entry name" value="AlkD_like"/>
    <property type="match status" value="1"/>
</dbReference>
<dbReference type="InterPro" id="IPR014825">
    <property type="entry name" value="DNA_alkylation"/>
</dbReference>
<dbReference type="SUPFAM" id="SSF48371">
    <property type="entry name" value="ARM repeat"/>
    <property type="match status" value="1"/>
</dbReference>
<dbReference type="EMBL" id="CP043494">
    <property type="protein sequence ID" value="WNG45078.1"/>
    <property type="molecule type" value="Genomic_DNA"/>
</dbReference>
<dbReference type="InterPro" id="IPR016024">
    <property type="entry name" value="ARM-type_fold"/>
</dbReference>
<gene>
    <name evidence="1" type="ORF">F0U60_13915</name>
</gene>
<keyword evidence="2" id="KW-1185">Reference proteome</keyword>